<reference evidence="2" key="1">
    <citation type="submission" date="2017-09" db="EMBL/GenBank/DDBJ databases">
        <authorList>
            <person name="Varghese N."/>
            <person name="Submissions S."/>
        </authorList>
    </citation>
    <scope>NUCLEOTIDE SEQUENCE [LARGE SCALE GENOMIC DNA]</scope>
    <source>
        <strain evidence="2">C7</strain>
    </source>
</reference>
<evidence type="ECO:0000313" key="2">
    <source>
        <dbReference type="Proteomes" id="UP000220034"/>
    </source>
</evidence>
<keyword evidence="2" id="KW-1185">Reference proteome</keyword>
<sequence>MWRAQARIFMSLDIMNANSASFEEMLEQAADGLLDMRNS</sequence>
<dbReference type="EMBL" id="OCTN01000001">
    <property type="protein sequence ID" value="SOH92287.1"/>
    <property type="molecule type" value="Genomic_DNA"/>
</dbReference>
<dbReference type="AlphaFoldDB" id="A0A2C9CM47"/>
<proteinExistence type="predicted"/>
<accession>A0A2C9CM47</accession>
<organism evidence="1 2">
    <name type="scientific">Pontivivens marinum</name>
    <dbReference type="NCBI Taxonomy" id="1690039"/>
    <lineage>
        <taxon>Bacteria</taxon>
        <taxon>Pseudomonadati</taxon>
        <taxon>Pseudomonadota</taxon>
        <taxon>Alphaproteobacteria</taxon>
        <taxon>Rhodobacterales</taxon>
        <taxon>Paracoccaceae</taxon>
        <taxon>Pontivivens</taxon>
    </lineage>
</organism>
<protein>
    <submittedName>
        <fullName evidence="1">Uncharacterized protein</fullName>
    </submittedName>
</protein>
<gene>
    <name evidence="1" type="ORF">SAMN06273572_101128</name>
</gene>
<dbReference type="Proteomes" id="UP000220034">
    <property type="component" value="Unassembled WGS sequence"/>
</dbReference>
<evidence type="ECO:0000313" key="1">
    <source>
        <dbReference type="EMBL" id="SOH92287.1"/>
    </source>
</evidence>
<name>A0A2C9CM47_9RHOB</name>